<dbReference type="Gene3D" id="1.10.287.1490">
    <property type="match status" value="1"/>
</dbReference>
<evidence type="ECO:0000256" key="5">
    <source>
        <dbReference type="SAM" id="Coils"/>
    </source>
</evidence>
<feature type="coiled-coil region" evidence="5">
    <location>
        <begin position="182"/>
        <end position="209"/>
    </location>
</feature>
<feature type="compositionally biased region" description="Polar residues" evidence="6">
    <location>
        <begin position="1418"/>
        <end position="1439"/>
    </location>
</feature>
<feature type="coiled-coil region" evidence="5">
    <location>
        <begin position="98"/>
        <end position="132"/>
    </location>
</feature>
<evidence type="ECO:0000313" key="7">
    <source>
        <dbReference type="EMBL" id="JAV34304.1"/>
    </source>
</evidence>
<evidence type="ECO:0000256" key="1">
    <source>
        <dbReference type="ARBA" id="ARBA00004114"/>
    </source>
</evidence>
<feature type="region of interest" description="Disordered" evidence="6">
    <location>
        <begin position="1676"/>
        <end position="1705"/>
    </location>
</feature>
<feature type="region of interest" description="Disordered" evidence="6">
    <location>
        <begin position="1562"/>
        <end position="1657"/>
    </location>
</feature>
<feature type="compositionally biased region" description="Low complexity" evidence="6">
    <location>
        <begin position="1224"/>
        <end position="1236"/>
    </location>
</feature>
<feature type="coiled-coil region" evidence="5">
    <location>
        <begin position="38"/>
        <end position="65"/>
    </location>
</feature>
<feature type="region of interest" description="Disordered" evidence="6">
    <location>
        <begin position="1083"/>
        <end position="1121"/>
    </location>
</feature>
<evidence type="ECO:0000256" key="6">
    <source>
        <dbReference type="SAM" id="MobiDB-lite"/>
    </source>
</evidence>
<feature type="coiled-coil region" evidence="5">
    <location>
        <begin position="588"/>
        <end position="741"/>
    </location>
</feature>
<feature type="region of interest" description="Disordered" evidence="6">
    <location>
        <begin position="1412"/>
        <end position="1444"/>
    </location>
</feature>
<proteinExistence type="inferred from homology"/>
<feature type="compositionally biased region" description="Basic and acidic residues" evidence="6">
    <location>
        <begin position="1323"/>
        <end position="1344"/>
    </location>
</feature>
<feature type="compositionally biased region" description="Polar residues" evidence="6">
    <location>
        <begin position="1147"/>
        <end position="1165"/>
    </location>
</feature>
<accession>A0A1Q3G3C6</accession>
<feature type="compositionally biased region" description="Basic and acidic residues" evidence="6">
    <location>
        <begin position="1740"/>
        <end position="1752"/>
    </location>
</feature>
<dbReference type="PANTHER" id="PTHR20544:SF0">
    <property type="entry name" value="NUCLEOPROTEIN TPR_MLP1 DOMAIN-CONTAINING PROTEIN"/>
    <property type="match status" value="1"/>
</dbReference>
<feature type="compositionally biased region" description="Basic and acidic residues" evidence="6">
    <location>
        <begin position="1832"/>
        <end position="1841"/>
    </location>
</feature>
<feature type="compositionally biased region" description="Low complexity" evidence="6">
    <location>
        <begin position="1619"/>
        <end position="1630"/>
    </location>
</feature>
<dbReference type="PANTHER" id="PTHR20544">
    <property type="entry name" value="CENTROSOMAL PROTEIN CEP135"/>
    <property type="match status" value="1"/>
</dbReference>
<feature type="region of interest" description="Disordered" evidence="6">
    <location>
        <begin position="1467"/>
        <end position="1508"/>
    </location>
</feature>
<feature type="region of interest" description="Disordered" evidence="6">
    <location>
        <begin position="1358"/>
        <end position="1398"/>
    </location>
</feature>
<feature type="coiled-coil region" evidence="5">
    <location>
        <begin position="242"/>
        <end position="385"/>
    </location>
</feature>
<feature type="compositionally biased region" description="Basic and acidic residues" evidence="6">
    <location>
        <begin position="1097"/>
        <end position="1112"/>
    </location>
</feature>
<comment type="subcellular location">
    <subcellularLocation>
        <location evidence="1">Cytoplasm</location>
        <location evidence="1">Cytoskeleton</location>
        <location evidence="1">Microtubule organizing center</location>
        <location evidence="1">Centrosome</location>
        <location evidence="1">Centriole</location>
    </subcellularLocation>
</comment>
<sequence length="1853" mass="206917">MDIDTLHADLRKRLDILGFNHSLPLGAIGIVSAILSDLIKTSEKLKSSKQQIEQLMQEKAAWELGVEPYKCDNSRLLSEVNGLHLELVKQRDKFVLVNTELKCRVRSLQTDKKQLDERCLQAEAKIRELLHSADSKSRKNGVNMQRKPFVSTVRAGYYQPPKCCDAQAQDSKCHCPCNQPRKTDVLHEIERLQAETKNQEEVIDAYKKQIEYRDREIQRLGALFAGGRPVAALAKDCCYRSANTLNEDVGKLQEEKLAMQQKLSEAMASQESSSKKIQKLSDRNRQLEQELKEIENVALSVESEANLNILDKERANSDLQIRLQQSSMRIKELETILEAKGSGGFTPISSSASACSLDSTLQNALKQANEEKRALYKQLNELKQREHALLCDYEKVKTKYSKLKLKLSSQIAFGAENVGESADASELKQKLASLEDRLKDVQAERDQCSGELQRLRDSIAKLKGENTEKDLRIAQLESELCLQKKTGASSNTGRLRTADSTGSGQKSLSVQAVFHRVERERDAAKREAQQLEIERDSLRNKLKLATKSQIDEQAKHEETIIGYSGQIAKLEAEKRDLLCGQSSSQTTVHLLREENRDLQERLKDVESHFSKLRVSHSQLKILQEQTERALAQHQDRLMCYESQLGSAEAKLNQVDGTIDCANKDIGKLRGDVSVLRASNAALQREKDKLLIELDKKTEKLFTVETELSNLKASKSGMRDTIDRLQRKLENASTDNIQKESTLRSVATETDTLRKQVATLKRSHDNAVAENGRLSNELSDAGSELTLTKRKLADCQQEVERMKSQLREYVQEIQRAEELLCVKEREREEMLEHYKSLSEGVNMLEVSNHTLEAESAEAKKLLQEAEGRINGLQEQVGLRQSEIKTYEKQINELSANIVSLESEVDCLKEENQHLREDLEATKDLCNKLDLQKDKLNEELNEHSSIREQLNRENATLKRQLSLANTGDKAAVDGLQELLAASRSEVEQQRIVTSQLSQEVKSLKDQVSELGRKLEEERDRATRSEATANEYSVQLQELRRMITDDRFAQVQSRDEDDYNSIKAYLNAVQNSFSTLSSAVSVGSSRLDPRVSESPQVNCHSEKGELDNQASEKESLGNGSYPRWMQDASGRIFTESETGRLMKQYLMPSGDQNGSITSEQNQDGSVSSSDIEVLLDKNHIILSDEQSCNRHAQCDSEQSKAPPGWKILDYQSPSKSSNVKRNKKLSSKSSKTKQNQSSQEMLTGRVKSSSIIVEPSSNTPTIAQSLPVRTDEKSSLGNQKPEKISDIVLTDCRKKSKQDCLTNDEPTPKRQHSHNANESQARRKSSQNDEEKHRNLPSARKEFISKPSSLDKKLDFRKSKELLNAKPKRRHSSVETNDVIPAVKDKLDHRKSRKPSSDTSVINVINLSKTVTAGNRKGADLQQQSNSSNAKDIQSAKKSSTPKIVVTTPKGSNVKVDMMSTNRKLREIPQKDSSRLTVPNRIGSFSRRPFSATSAPRLPKTPSPMKGTPVQNSPDLLVREASSYFFNRVGTLPELDFSKASTPGELEVPTILRDGEPSINLESTVLESGEEKSINGQAKPPERGYEEFRKSLIQNSRKKASSLSVQAGSEERKPSQKTSSDVGPGPSASVPAAADDDDEKPQKPDPELANAGCGGSKIDERGSTVVIYKNALGERLIVADAGQNRPQPPHEESDYKTATAWDSSSSSSSSCSILVIDDMRQSSASAPIRTPGGRAAAAASNDSNEKSRSWREIFEHQLSPRGTNDDRKRTINYELSRDSAGDDATTTAIVTQRIKASLNDEEDGAGGGARRDGMKPTLVLKCDPKTYVLNLKIKVPRDSEEKKNKQQQTENNGSKK</sequence>
<organism evidence="7">
    <name type="scientific">Culex tarsalis</name>
    <name type="common">Encephalitis mosquito</name>
    <dbReference type="NCBI Taxonomy" id="7177"/>
    <lineage>
        <taxon>Eukaryota</taxon>
        <taxon>Metazoa</taxon>
        <taxon>Ecdysozoa</taxon>
        <taxon>Arthropoda</taxon>
        <taxon>Hexapoda</taxon>
        <taxon>Insecta</taxon>
        <taxon>Pterygota</taxon>
        <taxon>Neoptera</taxon>
        <taxon>Endopterygota</taxon>
        <taxon>Diptera</taxon>
        <taxon>Nematocera</taxon>
        <taxon>Culicoidea</taxon>
        <taxon>Culicidae</taxon>
        <taxon>Culicinae</taxon>
        <taxon>Culicini</taxon>
        <taxon>Culex</taxon>
        <taxon>Culex</taxon>
    </lineage>
</organism>
<feature type="coiled-coil region" evidence="5">
    <location>
        <begin position="991"/>
        <end position="1018"/>
    </location>
</feature>
<feature type="region of interest" description="Disordered" evidence="6">
    <location>
        <begin position="1143"/>
        <end position="1165"/>
    </location>
</feature>
<keyword evidence="5" id="KW-0175">Coiled coil</keyword>
<name>A0A1Q3G3C6_CULTA</name>
<keyword evidence="2" id="KW-0963">Cytoplasm</keyword>
<feature type="region of interest" description="Disordered" evidence="6">
    <location>
        <begin position="1830"/>
        <end position="1853"/>
    </location>
</feature>
<feature type="compositionally biased region" description="Polar residues" evidence="6">
    <location>
        <begin position="1243"/>
        <end position="1261"/>
    </location>
</feature>
<feature type="coiled-coil region" evidence="5">
    <location>
        <begin position="843"/>
        <end position="965"/>
    </location>
</feature>
<feature type="coiled-coil region" evidence="5">
    <location>
        <begin position="514"/>
        <end position="548"/>
    </location>
</feature>
<feature type="compositionally biased region" description="Basic and acidic residues" evidence="6">
    <location>
        <begin position="1266"/>
        <end position="1279"/>
    </location>
</feature>
<evidence type="ECO:0000256" key="2">
    <source>
        <dbReference type="ARBA" id="ARBA00022490"/>
    </source>
</evidence>
<feature type="compositionally biased region" description="Polar residues" evidence="6">
    <location>
        <begin position="1843"/>
        <end position="1853"/>
    </location>
</feature>
<feature type="region of interest" description="Disordered" evidence="6">
    <location>
        <begin position="1188"/>
        <end position="1279"/>
    </location>
</feature>
<dbReference type="EMBL" id="GFDL01000741">
    <property type="protein sequence ID" value="JAV34304.1"/>
    <property type="molecule type" value="Transcribed_RNA"/>
</dbReference>
<keyword evidence="3" id="KW-0206">Cytoskeleton</keyword>
<evidence type="ECO:0000256" key="4">
    <source>
        <dbReference type="ARBA" id="ARBA00038123"/>
    </source>
</evidence>
<dbReference type="InterPro" id="IPR051877">
    <property type="entry name" value="Centriole_BasalBody_StrucProt"/>
</dbReference>
<feature type="coiled-coil region" evidence="5">
    <location>
        <begin position="417"/>
        <end position="479"/>
    </location>
</feature>
<feature type="region of interest" description="Disordered" evidence="6">
    <location>
        <begin position="1792"/>
        <end position="1818"/>
    </location>
</feature>
<feature type="coiled-coil region" evidence="5">
    <location>
        <begin position="784"/>
        <end position="818"/>
    </location>
</feature>
<protein>
    <submittedName>
        <fullName evidence="7">Putative myosin class ii heavy chain</fullName>
    </submittedName>
</protein>
<feature type="compositionally biased region" description="Basic and acidic residues" evidence="6">
    <location>
        <begin position="1577"/>
        <end position="1587"/>
    </location>
</feature>
<dbReference type="SUPFAM" id="SSF57997">
    <property type="entry name" value="Tropomyosin"/>
    <property type="match status" value="1"/>
</dbReference>
<dbReference type="GO" id="GO:0005814">
    <property type="term" value="C:centriole"/>
    <property type="evidence" value="ECO:0007669"/>
    <property type="project" value="UniProtKB-SubCell"/>
</dbReference>
<evidence type="ECO:0000256" key="3">
    <source>
        <dbReference type="ARBA" id="ARBA00023212"/>
    </source>
</evidence>
<feature type="region of interest" description="Disordered" evidence="6">
    <location>
        <begin position="1295"/>
        <end position="1344"/>
    </location>
</feature>
<reference evidence="7" key="1">
    <citation type="submission" date="2017-01" db="EMBL/GenBank/DDBJ databases">
        <title>A deep insight into the sialotranscriptome of adult male and female Cluex tarsalis mosquitoes.</title>
        <authorList>
            <person name="Ribeiro J.M."/>
            <person name="Moreira F."/>
            <person name="Bernard K.A."/>
            <person name="Calvo E."/>
        </authorList>
    </citation>
    <scope>NUCLEOTIDE SEQUENCE</scope>
    <source>
        <strain evidence="7">Kern County</strain>
        <tissue evidence="7">Salivary glands</tissue>
    </source>
</reference>
<feature type="region of interest" description="Disordered" evidence="6">
    <location>
        <begin position="1721"/>
        <end position="1764"/>
    </location>
</feature>
<comment type="similarity">
    <text evidence="4">Belongs to the CEP135/TSGA10 family.</text>
</comment>